<keyword evidence="1" id="KW-0472">Membrane</keyword>
<dbReference type="Proteomes" id="UP000634043">
    <property type="component" value="Unassembled WGS sequence"/>
</dbReference>
<feature type="transmembrane region" description="Helical" evidence="1">
    <location>
        <begin position="510"/>
        <end position="527"/>
    </location>
</feature>
<feature type="transmembrane region" description="Helical" evidence="1">
    <location>
        <begin position="930"/>
        <end position="950"/>
    </location>
</feature>
<dbReference type="SUPFAM" id="SSF82693">
    <property type="entry name" value="Multidrug efflux transporter AcrB pore domain, PN1, PN2, PC1 and PC2 subdomains"/>
    <property type="match status" value="3"/>
</dbReference>
<keyword evidence="3" id="KW-1185">Reference proteome</keyword>
<dbReference type="RefSeq" id="WP_188500549.1">
    <property type="nucleotide sequence ID" value="NZ_BMFP01000002.1"/>
</dbReference>
<dbReference type="PANTHER" id="PTHR32063:SF33">
    <property type="entry name" value="RND SUPERFAMILY EFFLUX PUMP PERMEASE COMPONENT"/>
    <property type="match status" value="1"/>
</dbReference>
<feature type="transmembrane region" description="Helical" evidence="1">
    <location>
        <begin position="361"/>
        <end position="381"/>
    </location>
</feature>
<accession>A0ABQ1W1E6</accession>
<proteinExistence type="predicted"/>
<feature type="transmembrane region" description="Helical" evidence="1">
    <location>
        <begin position="533"/>
        <end position="550"/>
    </location>
</feature>
<dbReference type="SUPFAM" id="SSF82714">
    <property type="entry name" value="Multidrug efflux transporter AcrB TolC docking domain, DN and DC subdomains"/>
    <property type="match status" value="2"/>
</dbReference>
<protein>
    <submittedName>
        <fullName evidence="2">Copper transporter</fullName>
    </submittedName>
</protein>
<feature type="transmembrane region" description="Helical" evidence="1">
    <location>
        <begin position="583"/>
        <end position="602"/>
    </location>
</feature>
<dbReference type="Gene3D" id="3.30.70.1320">
    <property type="entry name" value="Multidrug efflux transporter AcrB pore domain like"/>
    <property type="match status" value="1"/>
</dbReference>
<feature type="transmembrane region" description="Helical" evidence="1">
    <location>
        <begin position="387"/>
        <end position="408"/>
    </location>
</feature>
<dbReference type="InterPro" id="IPR001036">
    <property type="entry name" value="Acrflvin-R"/>
</dbReference>
<dbReference type="InterPro" id="IPR027463">
    <property type="entry name" value="AcrB_DN_DC_subdom"/>
</dbReference>
<evidence type="ECO:0000256" key="1">
    <source>
        <dbReference type="SAM" id="Phobius"/>
    </source>
</evidence>
<feature type="transmembrane region" description="Helical" evidence="1">
    <location>
        <begin position="983"/>
        <end position="1012"/>
    </location>
</feature>
<comment type="caution">
    <text evidence="2">The sequence shown here is derived from an EMBL/GenBank/DDBJ whole genome shotgun (WGS) entry which is preliminary data.</text>
</comment>
<evidence type="ECO:0000313" key="2">
    <source>
        <dbReference type="EMBL" id="GGG08385.1"/>
    </source>
</evidence>
<feature type="transmembrane region" description="Helical" evidence="1">
    <location>
        <begin position="1033"/>
        <end position="1059"/>
    </location>
</feature>
<feature type="transmembrane region" description="Helical" evidence="1">
    <location>
        <begin position="428"/>
        <end position="449"/>
    </location>
</feature>
<feature type="transmembrane region" description="Helical" evidence="1">
    <location>
        <begin position="461"/>
        <end position="489"/>
    </location>
</feature>
<dbReference type="EMBL" id="BMFP01000002">
    <property type="protein sequence ID" value="GGG08385.1"/>
    <property type="molecule type" value="Genomic_DNA"/>
</dbReference>
<feature type="transmembrane region" description="Helical" evidence="1">
    <location>
        <begin position="336"/>
        <end position="354"/>
    </location>
</feature>
<feature type="transmembrane region" description="Helical" evidence="1">
    <location>
        <begin position="1079"/>
        <end position="1104"/>
    </location>
</feature>
<keyword evidence="1" id="KW-0812">Transmembrane</keyword>
<reference evidence="3" key="1">
    <citation type="journal article" date="2019" name="Int. J. Syst. Evol. Microbiol.">
        <title>The Global Catalogue of Microorganisms (GCM) 10K type strain sequencing project: providing services to taxonomists for standard genome sequencing and annotation.</title>
        <authorList>
            <consortium name="The Broad Institute Genomics Platform"/>
            <consortium name="The Broad Institute Genome Sequencing Center for Infectious Disease"/>
            <person name="Wu L."/>
            <person name="Ma J."/>
        </authorList>
    </citation>
    <scope>NUCLEOTIDE SEQUENCE [LARGE SCALE GENOMIC DNA]</scope>
    <source>
        <strain evidence="3">CGMCC 1.12749</strain>
    </source>
</reference>
<feature type="transmembrane region" description="Helical" evidence="1">
    <location>
        <begin position="957"/>
        <end position="977"/>
    </location>
</feature>
<dbReference type="Gene3D" id="3.30.2090.10">
    <property type="entry name" value="Multidrug efflux transporter AcrB TolC docking domain, DN and DC subdomains"/>
    <property type="match status" value="2"/>
</dbReference>
<evidence type="ECO:0000313" key="3">
    <source>
        <dbReference type="Proteomes" id="UP000634043"/>
    </source>
</evidence>
<dbReference type="Gene3D" id="1.20.1640.10">
    <property type="entry name" value="Multidrug efflux transporter AcrB transmembrane domain"/>
    <property type="match status" value="2"/>
</dbReference>
<dbReference type="SUPFAM" id="SSF82866">
    <property type="entry name" value="Multidrug efflux transporter AcrB transmembrane domain"/>
    <property type="match status" value="2"/>
</dbReference>
<organism evidence="2 3">
    <name type="scientific">Pontibacter amylolyticus</name>
    <dbReference type="NCBI Taxonomy" id="1424080"/>
    <lineage>
        <taxon>Bacteria</taxon>
        <taxon>Pseudomonadati</taxon>
        <taxon>Bacteroidota</taxon>
        <taxon>Cytophagia</taxon>
        <taxon>Cytophagales</taxon>
        <taxon>Hymenobacteraceae</taxon>
        <taxon>Pontibacter</taxon>
    </lineage>
</organism>
<dbReference type="PANTHER" id="PTHR32063">
    <property type="match status" value="1"/>
</dbReference>
<name>A0ABQ1W1E6_9BACT</name>
<sequence>MKHFKPTNWSIDNRTSIYIITLIIAVWGIFSYITLQKENFPDIVIPTVFVGTVYPGTSPADIENLVTRPIEKQLKSISGVKEVTSNSIQDFSMITVEFNTDVDVVEAKQLVKDAVDKARTDLPTDLDQDPDVQEVNFSEFPIMYLNVSGNYSLDRLKKYAEDIQDQIESQPEITRVDMVGALDKEVQVNVDLYKMQVAQVTFADISRAISSENVTVSGGNISVGEMKRSVRVVGQYVDPNKIGDIVVQSLSGANIQLKEIAEIKEGFEEQESFARLDNSPVITLNVIKRSGENLIEASDNIHALVEDMQASVLPADLKITITGDQSTMTRHTLNDLINTIIIGFVLVTLILMFFMGTTNAIFVGLSVPISMFIAFMLMPVLGFSLNMIVLFSFLLALGIVVDDAIVVIENTHRILHQSNLSVMKSAKLAAGEVFVPVLAGTLTTVAPFLPLAFWPGVVGKFMFFLPITLIVTLMASLLVAFIINPVFAVSFMKKEHEQEADITPRARRNFWLLIGGAMLVAIVGYLAGWYGTANLIMLAVTLVLLNRYVFRPMIHGFQNTTLPRFMRGYERLLRWMLVGRRPVWMLVGMFGLLFFSIFLTGLRAPKVVFFPDSDPNFIYTYISMPVGTDQLVTDSVTKEVEKRIYRVIGEENADVESVISNVAIGAGDQNDRSVTAQSHLGKVTVAFVEYQYRTGERSTQAYMNEIREAVRGIPGANITVDKEQNGPPVGKPVSIEIAGEDFEGLVALSKQVQAYIEQQQIGGIEELRSDLEDSKPEIIINIDRERANREGISTGQIGMELRTAIFGDEASKFKLDEEEYPIQVRYAEPYRKNIDALLDMRITYRDMNSGLVRQIPLSSLASIEYGTSYGGIKRKDLKRVVTLESNVLDGYNANEVVQSIGSALQNFQTPEGFEISMGGQQEEQEETANFLLIALVAAFLIIFLVLVTQFNSVSKPFIILSEVLFSIIGVLLGFSIFGMDVSIVMTGVGIVALAGIVVKNGILIVEFTDLLIEEGRDLKEAIVEAGKTRLNPVLLTATATILGLIPLALGINLNFFTLFTEFKANFFMGGDSAAFWGPLAWTIIFGLGFATIITLLIVPVMYLLNEKLRAKVKGERKPAGGVKIIPQDETEVPVNGKVVREYTV</sequence>
<keyword evidence="1" id="KW-1133">Transmembrane helix</keyword>
<gene>
    <name evidence="2" type="ORF">GCM10011323_11150</name>
</gene>
<feature type="transmembrane region" description="Helical" evidence="1">
    <location>
        <begin position="16"/>
        <end position="35"/>
    </location>
</feature>
<dbReference type="Pfam" id="PF00873">
    <property type="entry name" value="ACR_tran"/>
    <property type="match status" value="1"/>
</dbReference>
<dbReference type="PRINTS" id="PR00702">
    <property type="entry name" value="ACRIFLAVINRP"/>
</dbReference>
<dbReference type="Gene3D" id="3.30.70.1430">
    <property type="entry name" value="Multidrug efflux transporter AcrB pore domain"/>
    <property type="match status" value="2"/>
</dbReference>
<dbReference type="Gene3D" id="3.30.70.1440">
    <property type="entry name" value="Multidrug efflux transporter AcrB pore domain"/>
    <property type="match status" value="1"/>
</dbReference>